<reference evidence="3" key="1">
    <citation type="journal article" name="DNA Res.">
        <title>The physiological potential of anammox bacteria as revealed by their core genome structure.</title>
        <authorList>
            <person name="Okubo T."/>
            <person name="Toyoda A."/>
            <person name="Fukuhara K."/>
            <person name="Uchiyama I."/>
            <person name="Harigaya Y."/>
            <person name="Kuroiwa M."/>
            <person name="Suzuki T."/>
            <person name="Murakami Y."/>
            <person name="Suwa Y."/>
            <person name="Takami H."/>
        </authorList>
    </citation>
    <scope>NUCLEOTIDE SEQUENCE</scope>
    <source>
        <strain evidence="3">317325-2</strain>
    </source>
</reference>
<feature type="compositionally biased region" description="Low complexity" evidence="1">
    <location>
        <begin position="125"/>
        <end position="140"/>
    </location>
</feature>
<dbReference type="EMBL" id="AP021858">
    <property type="protein sequence ID" value="BBO24136.1"/>
    <property type="molecule type" value="Genomic_DNA"/>
</dbReference>
<evidence type="ECO:0000256" key="1">
    <source>
        <dbReference type="SAM" id="MobiDB-lite"/>
    </source>
</evidence>
<evidence type="ECO:0000313" key="3">
    <source>
        <dbReference type="EMBL" id="BBO24136.1"/>
    </source>
</evidence>
<dbReference type="Proteomes" id="UP000662873">
    <property type="component" value="Chromosome"/>
</dbReference>
<feature type="region of interest" description="Disordered" evidence="1">
    <location>
        <begin position="337"/>
        <end position="365"/>
    </location>
</feature>
<dbReference type="KEGG" id="npy:NPRO_17310"/>
<feature type="domain" description="Flagellar hook-length control protein-like C-terminal" evidence="2">
    <location>
        <begin position="269"/>
        <end position="337"/>
    </location>
</feature>
<accession>A0A809S5H2</accession>
<feature type="compositionally biased region" description="Polar residues" evidence="1">
    <location>
        <begin position="102"/>
        <end position="123"/>
    </location>
</feature>
<gene>
    <name evidence="3" type="ORF">NPRO_17310</name>
</gene>
<dbReference type="InterPro" id="IPR021136">
    <property type="entry name" value="Flagellar_hook_control-like_C"/>
</dbReference>
<feature type="region of interest" description="Disordered" evidence="1">
    <location>
        <begin position="76"/>
        <end position="215"/>
    </location>
</feature>
<dbReference type="Gene3D" id="3.30.750.140">
    <property type="match status" value="1"/>
</dbReference>
<organism evidence="3 4">
    <name type="scientific">Candidatus Nitrosymbiomonas proteolyticus</name>
    <dbReference type="NCBI Taxonomy" id="2608984"/>
    <lineage>
        <taxon>Bacteria</taxon>
        <taxon>Bacillati</taxon>
        <taxon>Armatimonadota</taxon>
        <taxon>Armatimonadota incertae sedis</taxon>
        <taxon>Candidatus Nitrosymbiomonas</taxon>
    </lineage>
</organism>
<feature type="compositionally biased region" description="Polar residues" evidence="1">
    <location>
        <begin position="165"/>
        <end position="179"/>
    </location>
</feature>
<sequence length="388" mass="38793">MGGAQPIIAEPAAAPIPDSLRAEATAGTVPSAAQAGSVSIPGFVLGDRAGDAAQPGEASVFDLPVDESFAAELVPGPLIQGSSGSESQSIAEVPEPILSPIFDSTQVAGDSSEKAAQTRSQVGNAPAKASEAAEVASAAPLVEGEGAAAQLGPRESAPAGRTDVATATPSGSAGTQPESFTGGEGSVGAETPSDPGASLKAEPASGDAAGSEGPPLDVIRAASAQTTPLTRVRSEPSELTSLSADVRNRVVAQVADHIESILAVRPRNGVVLQLEPHDLGVVEIGLKATEGGVEAKLAASHASVHAALEQSKAQLGAAMEAKGLTVVALTIESQSDLGSQAHQQAQPDSGQPQNASLRGQGLHRTSESTTLTTFYDARRQSAGVDIWI</sequence>
<name>A0A809S5H2_9BACT</name>
<feature type="compositionally biased region" description="Polar residues" evidence="1">
    <location>
        <begin position="337"/>
        <end position="357"/>
    </location>
</feature>
<dbReference type="AlphaFoldDB" id="A0A809S5H2"/>
<proteinExistence type="predicted"/>
<dbReference type="Pfam" id="PF02120">
    <property type="entry name" value="Flg_hook"/>
    <property type="match status" value="1"/>
</dbReference>
<feature type="compositionally biased region" description="Low complexity" evidence="1">
    <location>
        <begin position="79"/>
        <end position="92"/>
    </location>
</feature>
<evidence type="ECO:0000259" key="2">
    <source>
        <dbReference type="Pfam" id="PF02120"/>
    </source>
</evidence>
<evidence type="ECO:0000313" key="4">
    <source>
        <dbReference type="Proteomes" id="UP000662873"/>
    </source>
</evidence>
<dbReference type="InterPro" id="IPR038610">
    <property type="entry name" value="FliK-like_C_sf"/>
</dbReference>
<protein>
    <recommendedName>
        <fullName evidence="2">Flagellar hook-length control protein-like C-terminal domain-containing protein</fullName>
    </recommendedName>
</protein>